<evidence type="ECO:0000256" key="1">
    <source>
        <dbReference type="SAM" id="MobiDB-lite"/>
    </source>
</evidence>
<dbReference type="RefSeq" id="WP_163067004.1">
    <property type="nucleotide sequence ID" value="NZ_CP048649.1"/>
</dbReference>
<proteinExistence type="predicted"/>
<dbReference type="EMBL" id="CP048649">
    <property type="protein sequence ID" value="QIB69764.1"/>
    <property type="molecule type" value="Genomic_DNA"/>
</dbReference>
<dbReference type="GO" id="GO:0003729">
    <property type="term" value="F:mRNA binding"/>
    <property type="evidence" value="ECO:0007669"/>
    <property type="project" value="InterPro"/>
</dbReference>
<dbReference type="Proteomes" id="UP000466848">
    <property type="component" value="Chromosome"/>
</dbReference>
<dbReference type="KEGG" id="abut:Ami103574_10725"/>
<dbReference type="AlphaFoldDB" id="A0A858BYH7"/>
<reference evidence="2 3" key="1">
    <citation type="submission" date="2020-02" db="EMBL/GenBank/DDBJ databases">
        <authorList>
            <person name="Kim Y.B."/>
            <person name="Roh S.W."/>
        </authorList>
    </citation>
    <scope>NUCLEOTIDE SEQUENCE [LARGE SCALE GENOMIC DNA]</scope>
    <source>
        <strain evidence="2 3">DSM 103574</strain>
    </source>
</reference>
<sequence>MPKKEDLLDKISRKPSPNNFTTRELDTLLGKCNCDKFSGGRGSSIAYCHRETKQTLQFDGPHPGNELYRYQIKMVLKFLKDIGEID</sequence>
<keyword evidence="3" id="KW-1185">Reference proteome</keyword>
<feature type="compositionally biased region" description="Basic and acidic residues" evidence="1">
    <location>
        <begin position="1"/>
        <end position="12"/>
    </location>
</feature>
<protein>
    <submittedName>
        <fullName evidence="2">Type II toxin-antitoxin system HicA family toxin</fullName>
    </submittedName>
</protein>
<dbReference type="InterPro" id="IPR012933">
    <property type="entry name" value="HicA_mRNA_interferase"/>
</dbReference>
<feature type="region of interest" description="Disordered" evidence="1">
    <location>
        <begin position="1"/>
        <end position="22"/>
    </location>
</feature>
<dbReference type="Pfam" id="PF07927">
    <property type="entry name" value="HicA_toxin"/>
    <property type="match status" value="1"/>
</dbReference>
<accession>A0A858BYH7</accession>
<gene>
    <name evidence="2" type="ORF">Ami103574_10725</name>
</gene>
<evidence type="ECO:0000313" key="2">
    <source>
        <dbReference type="EMBL" id="QIB69764.1"/>
    </source>
</evidence>
<evidence type="ECO:0000313" key="3">
    <source>
        <dbReference type="Proteomes" id="UP000466848"/>
    </source>
</evidence>
<organism evidence="2 3">
    <name type="scientific">Aminipila butyrica</name>
    <dbReference type="NCBI Taxonomy" id="433296"/>
    <lineage>
        <taxon>Bacteria</taxon>
        <taxon>Bacillati</taxon>
        <taxon>Bacillota</taxon>
        <taxon>Clostridia</taxon>
        <taxon>Peptostreptococcales</taxon>
        <taxon>Anaerovoracaceae</taxon>
        <taxon>Aminipila</taxon>
    </lineage>
</organism>
<name>A0A858BYH7_9FIRM</name>